<reference evidence="1" key="1">
    <citation type="submission" date="2017-05" db="UniProtKB">
        <authorList>
            <consortium name="EnsemblMetazoa"/>
        </authorList>
    </citation>
    <scope>IDENTIFICATION</scope>
</reference>
<sequence>QKQQGSSDCGVFAIATCNSLAYGVPLVLDQSKMRYHFSCFQNTFFTPFPKEFHNLIIKSQS</sequence>
<dbReference type="AlphaFoldDB" id="A0A1X7TVC4"/>
<organism evidence="1">
    <name type="scientific">Amphimedon queenslandica</name>
    <name type="common">Sponge</name>
    <dbReference type="NCBI Taxonomy" id="400682"/>
    <lineage>
        <taxon>Eukaryota</taxon>
        <taxon>Metazoa</taxon>
        <taxon>Porifera</taxon>
        <taxon>Demospongiae</taxon>
        <taxon>Heteroscleromorpha</taxon>
        <taxon>Haplosclerida</taxon>
        <taxon>Niphatidae</taxon>
        <taxon>Amphimedon</taxon>
    </lineage>
</organism>
<evidence type="ECO:0000313" key="1">
    <source>
        <dbReference type="EnsemblMetazoa" id="Aqu2.1.19166_001"/>
    </source>
</evidence>
<protein>
    <recommendedName>
        <fullName evidence="2">Ubiquitin-like protease family profile domain-containing protein</fullName>
    </recommendedName>
</protein>
<proteinExistence type="predicted"/>
<name>A0A1X7TVC4_AMPQE</name>
<dbReference type="EnsemblMetazoa" id="Aqu2.1.19166_001">
    <property type="protein sequence ID" value="Aqu2.1.19166_001"/>
    <property type="gene ID" value="Aqu2.1.19166"/>
</dbReference>
<dbReference type="InParanoid" id="A0A1X7TVC4"/>
<evidence type="ECO:0008006" key="2">
    <source>
        <dbReference type="Google" id="ProtNLM"/>
    </source>
</evidence>
<accession>A0A1X7TVC4</accession>